<protein>
    <submittedName>
        <fullName evidence="6">Regulatory protein, Fis family</fullName>
    </submittedName>
</protein>
<name>A0A1H5VFZ2_9SPHI</name>
<dbReference type="InterPro" id="IPR002197">
    <property type="entry name" value="HTH_Fis"/>
</dbReference>
<dbReference type="Pfam" id="PF02954">
    <property type="entry name" value="HTH_8"/>
    <property type="match status" value="1"/>
</dbReference>
<dbReference type="SUPFAM" id="SSF46689">
    <property type="entry name" value="Homeodomain-like"/>
    <property type="match status" value="1"/>
</dbReference>
<keyword evidence="4" id="KW-0804">Transcription</keyword>
<dbReference type="InterPro" id="IPR009057">
    <property type="entry name" value="Homeodomain-like_sf"/>
</dbReference>
<dbReference type="InterPro" id="IPR027417">
    <property type="entry name" value="P-loop_NTPase"/>
</dbReference>
<keyword evidence="2" id="KW-0067">ATP-binding</keyword>
<dbReference type="OrthoDB" id="9767722at2"/>
<dbReference type="Gene3D" id="3.40.50.300">
    <property type="entry name" value="P-loop containing nucleotide triphosphate hydrolases"/>
    <property type="match status" value="1"/>
</dbReference>
<dbReference type="Gene3D" id="1.10.10.60">
    <property type="entry name" value="Homeodomain-like"/>
    <property type="match status" value="1"/>
</dbReference>
<dbReference type="EMBL" id="FNUT01000003">
    <property type="protein sequence ID" value="SEF86183.1"/>
    <property type="molecule type" value="Genomic_DNA"/>
</dbReference>
<dbReference type="InterPro" id="IPR025944">
    <property type="entry name" value="Sigma_54_int_dom_CS"/>
</dbReference>
<dbReference type="CDD" id="cd00009">
    <property type="entry name" value="AAA"/>
    <property type="match status" value="1"/>
</dbReference>
<dbReference type="Gene3D" id="1.10.8.60">
    <property type="match status" value="1"/>
</dbReference>
<dbReference type="PRINTS" id="PR01590">
    <property type="entry name" value="HTHFIS"/>
</dbReference>
<dbReference type="RefSeq" id="WP_103905500.1">
    <property type="nucleotide sequence ID" value="NZ_CP049246.1"/>
</dbReference>
<dbReference type="InterPro" id="IPR003593">
    <property type="entry name" value="AAA+_ATPase"/>
</dbReference>
<evidence type="ECO:0000259" key="5">
    <source>
        <dbReference type="PROSITE" id="PS50045"/>
    </source>
</evidence>
<evidence type="ECO:0000256" key="4">
    <source>
        <dbReference type="ARBA" id="ARBA00023163"/>
    </source>
</evidence>
<dbReference type="SUPFAM" id="SSF52540">
    <property type="entry name" value="P-loop containing nucleoside triphosphate hydrolases"/>
    <property type="match status" value="1"/>
</dbReference>
<evidence type="ECO:0000313" key="6">
    <source>
        <dbReference type="EMBL" id="SEF86183.1"/>
    </source>
</evidence>
<dbReference type="InterPro" id="IPR025662">
    <property type="entry name" value="Sigma_54_int_dom_ATP-bd_1"/>
</dbReference>
<dbReference type="GO" id="GO:0006355">
    <property type="term" value="P:regulation of DNA-templated transcription"/>
    <property type="evidence" value="ECO:0007669"/>
    <property type="project" value="InterPro"/>
</dbReference>
<proteinExistence type="predicted"/>
<reference evidence="7" key="1">
    <citation type="submission" date="2016-10" db="EMBL/GenBank/DDBJ databases">
        <authorList>
            <person name="Varghese N."/>
            <person name="Submissions S."/>
        </authorList>
    </citation>
    <scope>NUCLEOTIDE SEQUENCE [LARGE SCALE GENOMIC DNA]</scope>
    <source>
        <strain evidence="7">DSM 22361</strain>
    </source>
</reference>
<gene>
    <name evidence="6" type="ORF">SAMN05421877_103123</name>
</gene>
<dbReference type="Pfam" id="PF25601">
    <property type="entry name" value="AAA_lid_14"/>
    <property type="match status" value="1"/>
</dbReference>
<dbReference type="PANTHER" id="PTHR32071:SF121">
    <property type="entry name" value="SIGMA L-DEPENDENT TRANSCRIPTIONAL REGULATOR YQIR-RELATED"/>
    <property type="match status" value="1"/>
</dbReference>
<dbReference type="PANTHER" id="PTHR32071">
    <property type="entry name" value="TRANSCRIPTIONAL REGULATORY PROTEIN"/>
    <property type="match status" value="1"/>
</dbReference>
<keyword evidence="3" id="KW-0805">Transcription regulation</keyword>
<evidence type="ECO:0000256" key="1">
    <source>
        <dbReference type="ARBA" id="ARBA00022741"/>
    </source>
</evidence>
<feature type="domain" description="Sigma-54 factor interaction" evidence="5">
    <location>
        <begin position="12"/>
        <end position="241"/>
    </location>
</feature>
<dbReference type="PROSITE" id="PS00675">
    <property type="entry name" value="SIGMA54_INTERACT_1"/>
    <property type="match status" value="1"/>
</dbReference>
<keyword evidence="1" id="KW-0547">Nucleotide-binding</keyword>
<evidence type="ECO:0000256" key="2">
    <source>
        <dbReference type="ARBA" id="ARBA00022840"/>
    </source>
</evidence>
<dbReference type="InterPro" id="IPR002078">
    <property type="entry name" value="Sigma_54_int"/>
</dbReference>
<evidence type="ECO:0000256" key="3">
    <source>
        <dbReference type="ARBA" id="ARBA00023015"/>
    </source>
</evidence>
<keyword evidence="7" id="KW-1185">Reference proteome</keyword>
<dbReference type="SMART" id="SM00382">
    <property type="entry name" value="AAA"/>
    <property type="match status" value="1"/>
</dbReference>
<dbReference type="PROSITE" id="PS50045">
    <property type="entry name" value="SIGMA54_INTERACT_4"/>
    <property type="match status" value="1"/>
</dbReference>
<evidence type="ECO:0000313" key="7">
    <source>
        <dbReference type="Proteomes" id="UP000236731"/>
    </source>
</evidence>
<sequence length="423" mass="47629">MDHQDIKSRFGIIGNSPLLNRAIDIARQVAPTDISVLIQGESGSGKEVFSHIIHQLSGRKHGPFIAVNCGAIPEGTIDSELFGHEKGSFTGAHEARKGYFEVVDGGTIFLDEVGELPLGTQARLLRVLESGEYIRVGSSKVQKTNVRVVAATNVDVFEAVKKGKFREDLYYRLNTVPLRIPPLRERKEDIVLLFRKFVVDFADKYRSPGIQLTEDAQEMLKNYSWPGNVRQLKNIAEQIAVLEKERLVNAQILSNYLPAEQQSSLPVPLRDQSKENFSERDLLYKVLFDMKKDMVDLKKLVVELIQKGFNPGTIEQNSPYINQLYQEIRPNSPALGSEEYGANPNPTITIHNPGQANGNNDDYLTYDTQDVEEVEESLSLLDKESDLIKKALRKHKGKRKAAAQELGISERTLYRKIKDLNLD</sequence>
<dbReference type="InterPro" id="IPR058031">
    <property type="entry name" value="AAA_lid_NorR"/>
</dbReference>
<organism evidence="6 7">
    <name type="scientific">Sphingobacterium lactis</name>
    <dbReference type="NCBI Taxonomy" id="797291"/>
    <lineage>
        <taxon>Bacteria</taxon>
        <taxon>Pseudomonadati</taxon>
        <taxon>Bacteroidota</taxon>
        <taxon>Sphingobacteriia</taxon>
        <taxon>Sphingobacteriales</taxon>
        <taxon>Sphingobacteriaceae</taxon>
        <taxon>Sphingobacterium</taxon>
    </lineage>
</organism>
<accession>A0A1H5VFZ2</accession>
<dbReference type="Pfam" id="PF00158">
    <property type="entry name" value="Sigma54_activat"/>
    <property type="match status" value="1"/>
</dbReference>
<dbReference type="Proteomes" id="UP000236731">
    <property type="component" value="Unassembled WGS sequence"/>
</dbReference>
<dbReference type="AlphaFoldDB" id="A0A1H5VFZ2"/>
<dbReference type="PROSITE" id="PS00688">
    <property type="entry name" value="SIGMA54_INTERACT_3"/>
    <property type="match status" value="1"/>
</dbReference>
<dbReference type="GO" id="GO:0043565">
    <property type="term" value="F:sequence-specific DNA binding"/>
    <property type="evidence" value="ECO:0007669"/>
    <property type="project" value="InterPro"/>
</dbReference>
<dbReference type="GO" id="GO:0005524">
    <property type="term" value="F:ATP binding"/>
    <property type="evidence" value="ECO:0007669"/>
    <property type="project" value="UniProtKB-KW"/>
</dbReference>
<dbReference type="FunFam" id="3.40.50.300:FF:000006">
    <property type="entry name" value="DNA-binding transcriptional regulator NtrC"/>
    <property type="match status" value="1"/>
</dbReference>